<dbReference type="PROSITE" id="PS50181">
    <property type="entry name" value="FBOX"/>
    <property type="match status" value="1"/>
</dbReference>
<dbReference type="InterPro" id="IPR001810">
    <property type="entry name" value="F-box_dom"/>
</dbReference>
<keyword evidence="3" id="KW-1185">Reference proteome</keyword>
<dbReference type="SUPFAM" id="SSF140860">
    <property type="entry name" value="Pseudo ankyrin repeat-like"/>
    <property type="match status" value="1"/>
</dbReference>
<evidence type="ECO:0000259" key="1">
    <source>
        <dbReference type="PROSITE" id="PS50181"/>
    </source>
</evidence>
<accession>A0AAD3D0R9</accession>
<comment type="caution">
    <text evidence="2">The sequence shown here is derived from an EMBL/GenBank/DDBJ whole genome shotgun (WGS) entry which is preliminary data.</text>
</comment>
<reference evidence="2 3" key="1">
    <citation type="journal article" date="2021" name="Sci. Rep.">
        <title>The genome of the diatom Chaetoceros tenuissimus carries an ancient integrated fragment of an extant virus.</title>
        <authorList>
            <person name="Hongo Y."/>
            <person name="Kimura K."/>
            <person name="Takaki Y."/>
            <person name="Yoshida Y."/>
            <person name="Baba S."/>
            <person name="Kobayashi G."/>
            <person name="Nagasaki K."/>
            <person name="Hano T."/>
            <person name="Tomaru Y."/>
        </authorList>
    </citation>
    <scope>NUCLEOTIDE SEQUENCE [LARGE SCALE GENOMIC DNA]</scope>
    <source>
        <strain evidence="2 3">NIES-3715</strain>
    </source>
</reference>
<evidence type="ECO:0000313" key="3">
    <source>
        <dbReference type="Proteomes" id="UP001054902"/>
    </source>
</evidence>
<evidence type="ECO:0000313" key="2">
    <source>
        <dbReference type="EMBL" id="GFH55569.1"/>
    </source>
</evidence>
<feature type="domain" description="F-box" evidence="1">
    <location>
        <begin position="91"/>
        <end position="141"/>
    </location>
</feature>
<name>A0AAD3D0R9_9STRA</name>
<dbReference type="Pfam" id="PF00646">
    <property type="entry name" value="F-box"/>
    <property type="match status" value="1"/>
</dbReference>
<dbReference type="Proteomes" id="UP001054902">
    <property type="component" value="Unassembled WGS sequence"/>
</dbReference>
<dbReference type="EMBL" id="BLLK01000049">
    <property type="protein sequence ID" value="GFH55569.1"/>
    <property type="molecule type" value="Genomic_DNA"/>
</dbReference>
<dbReference type="AlphaFoldDB" id="A0AAD3D0R9"/>
<sequence>MTTNRKVSESGRKRARTEDASSCSPASYILVRANKISNKLSVLLKEFPELKFIIDFEHLQANVETAILKYVEEKEAKKHEAQLLMNYNKDSIPVYSLPDEVLSNCLSYVAKGHYGSIGLVSKKFRNAYKAQFGQDTAYLEMATSVNLAKHCLSKLCRNSEEKDEILKAAAVNGNVDILRAAVKDGYDLFPLVEMITRTIFPYYDSDEDDEEDMYDGTEFTVYFTDDDGRKYSLKPQNVNLSKLVERGHLHVLKYLHEELGYFLGLQRYCKPAIEHGKLEILQWLEDTFVLGNEHLRIGVMDNGSLKPDFDHCECAIKIGNVDSLKWLQEVGCYNIFGGTANILIDAIESKSTKMIQYCFDLGYNDLNSYGVEGAIRLTKSVEVFRLMYELGYEFGDMKDWCSYGHDIAEYFEIMKFLRSISVPWDDDIMKAIVEFGTLEMIQYAHKDGCPWTTHGEEYLCLLRNKSWSLDKLYYLRDNGCIFDYEHSRLSDVIFVLKAKKKLRLLDYFVGKNARFDYRLFMEIFKSSSKPWFEGLSYLLEKGKDVENFTSLEEVFRIRHDIDGIKYFHSLGLPWCLDSSRNTIFLSQIACHIKLDDVKWVYENGCKGGNLVPYVKEEWNKYGIRHESKWKANQAFFAENGLLDECFLEKIGLKKLDSKNVQEIGDAQLALYHGVSVSRERSFFEVDFCSLKNLIAHGFKFRCEREKEIICQEAYEECCECFRNEEVRKRLALFVGMGVRDL</sequence>
<protein>
    <recommendedName>
        <fullName evidence="1">F-box domain-containing protein</fullName>
    </recommendedName>
</protein>
<gene>
    <name evidence="2" type="ORF">CTEN210_12045</name>
</gene>
<proteinExistence type="predicted"/>
<organism evidence="2 3">
    <name type="scientific">Chaetoceros tenuissimus</name>
    <dbReference type="NCBI Taxonomy" id="426638"/>
    <lineage>
        <taxon>Eukaryota</taxon>
        <taxon>Sar</taxon>
        <taxon>Stramenopiles</taxon>
        <taxon>Ochrophyta</taxon>
        <taxon>Bacillariophyta</taxon>
        <taxon>Coscinodiscophyceae</taxon>
        <taxon>Chaetocerotophycidae</taxon>
        <taxon>Chaetocerotales</taxon>
        <taxon>Chaetocerotaceae</taxon>
        <taxon>Chaetoceros</taxon>
    </lineage>
</organism>